<gene>
    <name evidence="1" type="ORF">RRG08_038396</name>
</gene>
<organism evidence="1 2">
    <name type="scientific">Elysia crispata</name>
    <name type="common">lettuce slug</name>
    <dbReference type="NCBI Taxonomy" id="231223"/>
    <lineage>
        <taxon>Eukaryota</taxon>
        <taxon>Metazoa</taxon>
        <taxon>Spiralia</taxon>
        <taxon>Lophotrochozoa</taxon>
        <taxon>Mollusca</taxon>
        <taxon>Gastropoda</taxon>
        <taxon>Heterobranchia</taxon>
        <taxon>Euthyneura</taxon>
        <taxon>Panpulmonata</taxon>
        <taxon>Sacoglossa</taxon>
        <taxon>Placobranchoidea</taxon>
        <taxon>Plakobranchidae</taxon>
        <taxon>Elysia</taxon>
    </lineage>
</organism>
<keyword evidence="2" id="KW-1185">Reference proteome</keyword>
<dbReference type="AlphaFoldDB" id="A0AAE1A7U8"/>
<dbReference type="Proteomes" id="UP001283361">
    <property type="component" value="Unassembled WGS sequence"/>
</dbReference>
<dbReference type="EMBL" id="JAWDGP010002493">
    <property type="protein sequence ID" value="KAK3782617.1"/>
    <property type="molecule type" value="Genomic_DNA"/>
</dbReference>
<proteinExistence type="predicted"/>
<evidence type="ECO:0000313" key="1">
    <source>
        <dbReference type="EMBL" id="KAK3782617.1"/>
    </source>
</evidence>
<evidence type="ECO:0000313" key="2">
    <source>
        <dbReference type="Proteomes" id="UP001283361"/>
    </source>
</evidence>
<comment type="caution">
    <text evidence="1">The sequence shown here is derived from an EMBL/GenBank/DDBJ whole genome shotgun (WGS) entry which is preliminary data.</text>
</comment>
<reference evidence="1" key="1">
    <citation type="journal article" date="2023" name="G3 (Bethesda)">
        <title>A reference genome for the long-term kleptoplast-retaining sea slug Elysia crispata morphotype clarki.</title>
        <authorList>
            <person name="Eastman K.E."/>
            <person name="Pendleton A.L."/>
            <person name="Shaikh M.A."/>
            <person name="Suttiyut T."/>
            <person name="Ogas R."/>
            <person name="Tomko P."/>
            <person name="Gavelis G."/>
            <person name="Widhalm J.R."/>
            <person name="Wisecaver J.H."/>
        </authorList>
    </citation>
    <scope>NUCLEOTIDE SEQUENCE</scope>
    <source>
        <strain evidence="1">ECLA1</strain>
    </source>
</reference>
<protein>
    <submittedName>
        <fullName evidence="1">Uncharacterized protein</fullName>
    </submittedName>
</protein>
<sequence>MPRQAVAGSSGLLELIKTPFTSRFSMNRASQLDSFKAKSLRSESVECMGPCLPIPRGTRAYAINWEAWS</sequence>
<name>A0AAE1A7U8_9GAST</name>
<accession>A0AAE1A7U8</accession>